<accession>A0A2W5FBE4</accession>
<gene>
    <name evidence="1" type="ORF">DI586_11085</name>
</gene>
<protein>
    <submittedName>
        <fullName evidence="1">Uncharacterized protein</fullName>
    </submittedName>
</protein>
<comment type="caution">
    <text evidence="1">The sequence shown here is derived from an EMBL/GenBank/DDBJ whole genome shotgun (WGS) entry which is preliminary data.</text>
</comment>
<name>A0A2W5FBE4_9BACT</name>
<organism evidence="1 2">
    <name type="scientific">Micavibrio aeruginosavorus</name>
    <dbReference type="NCBI Taxonomy" id="349221"/>
    <lineage>
        <taxon>Bacteria</taxon>
        <taxon>Pseudomonadati</taxon>
        <taxon>Bdellovibrionota</taxon>
        <taxon>Bdellovibrionia</taxon>
        <taxon>Bdellovibrionales</taxon>
        <taxon>Pseudobdellovibrionaceae</taxon>
        <taxon>Micavibrio</taxon>
    </lineage>
</organism>
<dbReference type="Proteomes" id="UP000249739">
    <property type="component" value="Unassembled WGS sequence"/>
</dbReference>
<dbReference type="EMBL" id="QFOT01000182">
    <property type="protein sequence ID" value="PZP53411.1"/>
    <property type="molecule type" value="Genomic_DNA"/>
</dbReference>
<reference evidence="1 2" key="1">
    <citation type="submission" date="2017-08" db="EMBL/GenBank/DDBJ databases">
        <title>Infants hospitalized years apart are colonized by the same room-sourced microbial strains.</title>
        <authorList>
            <person name="Brooks B."/>
            <person name="Olm M.R."/>
            <person name="Firek B.A."/>
            <person name="Baker R."/>
            <person name="Thomas B.C."/>
            <person name="Morowitz M.J."/>
            <person name="Banfield J.F."/>
        </authorList>
    </citation>
    <scope>NUCLEOTIDE SEQUENCE [LARGE SCALE GENOMIC DNA]</scope>
    <source>
        <strain evidence="1">S2_006_000_R2_64</strain>
    </source>
</reference>
<dbReference type="AlphaFoldDB" id="A0A2W5FBE4"/>
<evidence type="ECO:0000313" key="2">
    <source>
        <dbReference type="Proteomes" id="UP000249739"/>
    </source>
</evidence>
<proteinExistence type="predicted"/>
<evidence type="ECO:0000313" key="1">
    <source>
        <dbReference type="EMBL" id="PZP53411.1"/>
    </source>
</evidence>
<sequence length="104" mass="11955">MAKILDDVATDYKEDSRFNDVEKKLSSKISALPNISPKIIPHPKKERRNSSVSMPIYVWDLIADKAHEVREPQNIFIMKALKQYGLAIDESDLVDPRKVRYEVG</sequence>